<dbReference type="KEGG" id="fit:Fi14EGH31_08120"/>
<dbReference type="EMBL" id="JANGBO010000007">
    <property type="protein sequence ID" value="MCQ5061909.1"/>
    <property type="molecule type" value="Genomic_DNA"/>
</dbReference>
<name>A0A7I8E014_9FIRM</name>
<proteinExistence type="predicted"/>
<dbReference type="Pfam" id="PF07751">
    <property type="entry name" value="Abi_2"/>
    <property type="match status" value="1"/>
</dbReference>
<evidence type="ECO:0000313" key="1">
    <source>
        <dbReference type="EMBL" id="BCL57100.1"/>
    </source>
</evidence>
<reference evidence="2" key="3">
    <citation type="submission" date="2022-06" db="EMBL/GenBank/DDBJ databases">
        <title>Isolation of gut microbiota from human fecal samples.</title>
        <authorList>
            <person name="Pamer E.G."/>
            <person name="Barat B."/>
            <person name="Waligurski E."/>
            <person name="Medina S."/>
            <person name="Paddock L."/>
            <person name="Mostad J."/>
        </authorList>
    </citation>
    <scope>NUCLEOTIDE SEQUENCE</scope>
    <source>
        <strain evidence="2">DFI.6.24</strain>
    </source>
</reference>
<evidence type="ECO:0000313" key="2">
    <source>
        <dbReference type="EMBL" id="MCQ5061909.1"/>
    </source>
</evidence>
<protein>
    <submittedName>
        <fullName evidence="2">Abi family protein</fullName>
    </submittedName>
</protein>
<dbReference type="Proteomes" id="UP000593842">
    <property type="component" value="Chromosome"/>
</dbReference>
<dbReference type="InterPro" id="IPR011664">
    <property type="entry name" value="Abi_system_AbiD/AbiF-like"/>
</dbReference>
<dbReference type="RefSeq" id="WP_117788069.1">
    <property type="nucleotide sequence ID" value="NZ_AP024085.1"/>
</dbReference>
<accession>A0A7I8E014</accession>
<organism evidence="1 3">
    <name type="scientific">Faecalibacillus intestinalis</name>
    <dbReference type="NCBI Taxonomy" id="1982626"/>
    <lineage>
        <taxon>Bacteria</taxon>
        <taxon>Bacillati</taxon>
        <taxon>Bacillota</taxon>
        <taxon>Erysipelotrichia</taxon>
        <taxon>Erysipelotrichales</taxon>
        <taxon>Coprobacillaceae</taxon>
        <taxon>Faecalibacillus</taxon>
    </lineage>
</organism>
<evidence type="ECO:0000313" key="3">
    <source>
        <dbReference type="Proteomes" id="UP000593842"/>
    </source>
</evidence>
<dbReference type="Proteomes" id="UP001204814">
    <property type="component" value="Unassembled WGS sequence"/>
</dbReference>
<sequence length="278" mass="33708">MNENRVQKYKLAKKISNQIEYLENKKHVQFNIMSKKIAGEKLLEYNYINLITPYKHNFAKTNEKKEVIKVNGEHIYERNVEFSEYYDLFMNERKLYPMIIENILDFEIHFKSITAYHILTLNQLTDSNQLRMFFDGLKIRAAILENRYNEQRIKHMNAHLEKLKEQIFNYADIYCFFDRMSLGNMLTVFTCLDKKQQDVIFEDLKRFNMNFNVQKIPDFINKIFCLVSIRNCVMHSNSLEILIRFYNPKTHELRKVSDRKKYLNMIKELCKEKTHDYS</sequence>
<dbReference type="AlphaFoldDB" id="A0A7I8E014"/>
<reference evidence="1" key="1">
    <citation type="journal article" date="2020" name="Microbiol. Resour. Announc.">
        <title>Complete Genome Sequence of Faecalibacillus intestinalis JCM 34082, Isolated from Feces from a Healthy Japanese Female.</title>
        <authorList>
            <person name="Sakamoto M."/>
            <person name="Ikeyama N."/>
            <person name="Toyoda A."/>
            <person name="Murakami T."/>
            <person name="Mori H."/>
            <person name="Ohkuma M."/>
        </authorList>
    </citation>
    <scope>NUCLEOTIDE SEQUENCE</scope>
    <source>
        <strain evidence="1">14EGH31</strain>
    </source>
</reference>
<gene>
    <name evidence="1" type="ORF">Fi14EGH31_08120</name>
    <name evidence="2" type="ORF">NE542_08770</name>
</gene>
<reference evidence="3" key="2">
    <citation type="submission" date="2020-09" db="EMBL/GenBank/DDBJ databases">
        <title>Complete genome sequencing of Faecalibacillus intestinalis strain 14EGH31.</title>
        <authorList>
            <person name="Sakamoto M."/>
            <person name="Murakami T."/>
            <person name="Mori H."/>
        </authorList>
    </citation>
    <scope>NUCLEOTIDE SEQUENCE [LARGE SCALE GENOMIC DNA]</scope>
    <source>
        <strain evidence="3">14EGH31</strain>
    </source>
</reference>
<dbReference type="GeneID" id="70579251"/>
<dbReference type="EMBL" id="AP024085">
    <property type="protein sequence ID" value="BCL57100.1"/>
    <property type="molecule type" value="Genomic_DNA"/>
</dbReference>